<sequence length="285" mass="32042">MQRIDAHQHFWDPARYTYPWMAGHAMDPVRREFGPDDLLPSLRAARIDATILVQTLSSLTETREFLRLAADTDAVRGVVGWVDLTSPSVGDDLDELLDGPSGRWLVGVRHQVHDEPDPDWLRRDDVRRGLAAVQRRGLTYDLLIRAREIPAATDAVRRFPELRYVLDHIAKPRIAESRDDPWTQGMPALAAEPNVSVKLSGMVTEADWASWTPDDLRPFVGRVVEWFTPQRLLFGSDWPVCLLAGSYEDVLAGLTAALPAMSPSELELVFGGNAEHTYGIRDDQR</sequence>
<name>A0ABY5VRH9_9ACTN</name>
<dbReference type="PANTHER" id="PTHR43569:SF2">
    <property type="entry name" value="AMIDOHYDROLASE-RELATED DOMAIN-CONTAINING PROTEIN"/>
    <property type="match status" value="1"/>
</dbReference>
<dbReference type="Proteomes" id="UP001059617">
    <property type="component" value="Chromosome"/>
</dbReference>
<dbReference type="InterPro" id="IPR032466">
    <property type="entry name" value="Metal_Hydrolase"/>
</dbReference>
<evidence type="ECO:0000313" key="4">
    <source>
        <dbReference type="Proteomes" id="UP001059617"/>
    </source>
</evidence>
<feature type="domain" description="Amidohydrolase-related" evidence="2">
    <location>
        <begin position="4"/>
        <end position="280"/>
    </location>
</feature>
<dbReference type="InterPro" id="IPR006680">
    <property type="entry name" value="Amidohydro-rel"/>
</dbReference>
<keyword evidence="4" id="KW-1185">Reference proteome</keyword>
<evidence type="ECO:0000259" key="2">
    <source>
        <dbReference type="Pfam" id="PF04909"/>
    </source>
</evidence>
<dbReference type="SUPFAM" id="SSF51556">
    <property type="entry name" value="Metallo-dependent hydrolases"/>
    <property type="match status" value="1"/>
</dbReference>
<reference evidence="3" key="1">
    <citation type="submission" date="2021-04" db="EMBL/GenBank/DDBJ databases">
        <authorList>
            <person name="Hartkoorn R.C."/>
            <person name="Beaudoing E."/>
            <person name="Hot D."/>
        </authorList>
    </citation>
    <scope>NUCLEOTIDE SEQUENCE</scope>
    <source>
        <strain evidence="3">NRRL B-16292</strain>
    </source>
</reference>
<dbReference type="RefSeq" id="WP_259857555.1">
    <property type="nucleotide sequence ID" value="NZ_BAAAST010000001.1"/>
</dbReference>
<gene>
    <name evidence="3" type="ORF">Dfulv_32145</name>
</gene>
<dbReference type="EMBL" id="CP073720">
    <property type="protein sequence ID" value="UWP79797.1"/>
    <property type="molecule type" value="Genomic_DNA"/>
</dbReference>
<organism evidence="3 4">
    <name type="scientific">Dactylosporangium fulvum</name>
    <dbReference type="NCBI Taxonomy" id="53359"/>
    <lineage>
        <taxon>Bacteria</taxon>
        <taxon>Bacillati</taxon>
        <taxon>Actinomycetota</taxon>
        <taxon>Actinomycetes</taxon>
        <taxon>Micromonosporales</taxon>
        <taxon>Micromonosporaceae</taxon>
        <taxon>Dactylosporangium</taxon>
    </lineage>
</organism>
<dbReference type="InterPro" id="IPR052350">
    <property type="entry name" value="Metallo-dep_Lactonases"/>
</dbReference>
<dbReference type="Pfam" id="PF04909">
    <property type="entry name" value="Amidohydro_2"/>
    <property type="match status" value="1"/>
</dbReference>
<accession>A0ABY5VRH9</accession>
<proteinExistence type="inferred from homology"/>
<evidence type="ECO:0000313" key="3">
    <source>
        <dbReference type="EMBL" id="UWP79797.1"/>
    </source>
</evidence>
<dbReference type="PANTHER" id="PTHR43569">
    <property type="entry name" value="AMIDOHYDROLASE"/>
    <property type="match status" value="1"/>
</dbReference>
<evidence type="ECO:0000256" key="1">
    <source>
        <dbReference type="ARBA" id="ARBA00038310"/>
    </source>
</evidence>
<dbReference type="Gene3D" id="3.20.20.140">
    <property type="entry name" value="Metal-dependent hydrolases"/>
    <property type="match status" value="1"/>
</dbReference>
<reference evidence="3" key="2">
    <citation type="submission" date="2022-09" db="EMBL/GenBank/DDBJ databases">
        <title>Biosynthetic gene clusters of Dactylosporangioum fulvum.</title>
        <authorList>
            <person name="Caradec T."/>
        </authorList>
    </citation>
    <scope>NUCLEOTIDE SEQUENCE</scope>
    <source>
        <strain evidence="3">NRRL B-16292</strain>
    </source>
</reference>
<comment type="similarity">
    <text evidence="1">Belongs to the metallo-dependent hydrolases superfamily.</text>
</comment>
<protein>
    <submittedName>
        <fullName evidence="3">Amidohydrolase family protein</fullName>
    </submittedName>
</protein>